<dbReference type="EMBL" id="JNAX01000002">
    <property type="protein sequence ID" value="KGG22417.1"/>
    <property type="molecule type" value="Genomic_DNA"/>
</dbReference>
<reference evidence="3" key="1">
    <citation type="journal article" date="2014" name="Sci. Data">
        <title>Genomes of diverse isolates of the marine cyanobacterium Prochlorococcus.</title>
        <authorList>
            <person name="Biller S."/>
            <person name="Berube P."/>
            <person name="Thompson J."/>
            <person name="Kelly L."/>
            <person name="Roggensack S."/>
            <person name="Awad L."/>
            <person name="Roache-Johnson K."/>
            <person name="Ding H."/>
            <person name="Giovannoni S.J."/>
            <person name="Moore L.R."/>
            <person name="Chisholm S.W."/>
        </authorList>
    </citation>
    <scope>NUCLEOTIDE SEQUENCE [LARGE SCALE GENOMIC DNA]</scope>
    <source>
        <strain evidence="3">PAC1</strain>
    </source>
</reference>
<evidence type="ECO:0000313" key="2">
    <source>
        <dbReference type="EMBL" id="KGG22417.1"/>
    </source>
</evidence>
<evidence type="ECO:0000256" key="1">
    <source>
        <dbReference type="SAM" id="Phobius"/>
    </source>
</evidence>
<keyword evidence="1" id="KW-1133">Transmembrane helix</keyword>
<name>A0A0A2CA58_PROMR</name>
<dbReference type="Proteomes" id="UP000030392">
    <property type="component" value="Unassembled WGS sequence"/>
</dbReference>
<dbReference type="PROSITE" id="PS51257">
    <property type="entry name" value="PROKAR_LIPOPROTEIN"/>
    <property type="match status" value="1"/>
</dbReference>
<comment type="caution">
    <text evidence="2">The sequence shown here is derived from an EMBL/GenBank/DDBJ whole genome shotgun (WGS) entry which is preliminary data.</text>
</comment>
<gene>
    <name evidence="2" type="ORF">EV03_0087</name>
</gene>
<protein>
    <recommendedName>
        <fullName evidence="4">Lipoprotein</fullName>
    </recommendedName>
</protein>
<organism evidence="2 3">
    <name type="scientific">Prochlorococcus marinus str. PAC1</name>
    <dbReference type="NCBI Taxonomy" id="59924"/>
    <lineage>
        <taxon>Bacteria</taxon>
        <taxon>Bacillati</taxon>
        <taxon>Cyanobacteriota</taxon>
        <taxon>Cyanophyceae</taxon>
        <taxon>Synechococcales</taxon>
        <taxon>Prochlorococcaceae</taxon>
        <taxon>Prochlorococcus</taxon>
    </lineage>
</organism>
<feature type="transmembrane region" description="Helical" evidence="1">
    <location>
        <begin position="20"/>
        <end position="37"/>
    </location>
</feature>
<evidence type="ECO:0000313" key="3">
    <source>
        <dbReference type="Proteomes" id="UP000030392"/>
    </source>
</evidence>
<sequence>MKSSNFYLSFFSRRPLEMSLFFIYCGALACFVSSIGHY</sequence>
<evidence type="ECO:0008006" key="4">
    <source>
        <dbReference type="Google" id="ProtNLM"/>
    </source>
</evidence>
<proteinExistence type="predicted"/>
<keyword evidence="1" id="KW-0472">Membrane</keyword>
<dbReference type="AlphaFoldDB" id="A0A0A2CA58"/>
<keyword evidence="1" id="KW-0812">Transmembrane</keyword>
<accession>A0A0A2CA58</accession>